<sequence>MTPNLVSQGLATNRKIAAVALKIIVAIANATVYGSMLTSFEQYPPTITMIEIR</sequence>
<reference evidence="1" key="1">
    <citation type="submission" date="2018-10" db="EMBL/GenBank/DDBJ databases">
        <title>Hidden diversity of soil giant viruses.</title>
        <authorList>
            <person name="Schulz F."/>
            <person name="Alteio L."/>
            <person name="Goudeau D."/>
            <person name="Ryan E.M."/>
            <person name="Malmstrom R.R."/>
            <person name="Blanchard J."/>
            <person name="Woyke T."/>
        </authorList>
    </citation>
    <scope>NUCLEOTIDE SEQUENCE</scope>
    <source>
        <strain evidence="1">HAV1</strain>
    </source>
</reference>
<organism evidence="1">
    <name type="scientific">Harvfovirus sp</name>
    <dbReference type="NCBI Taxonomy" id="2487768"/>
    <lineage>
        <taxon>Viruses</taxon>
        <taxon>Varidnaviria</taxon>
        <taxon>Bamfordvirae</taxon>
        <taxon>Nucleocytoviricota</taxon>
        <taxon>Megaviricetes</taxon>
        <taxon>Imitervirales</taxon>
        <taxon>Mimiviridae</taxon>
        <taxon>Klosneuvirinae</taxon>
    </lineage>
</organism>
<name>A0A3G5A180_9VIRU</name>
<dbReference type="EMBL" id="MK072254">
    <property type="protein sequence ID" value="AYV80986.1"/>
    <property type="molecule type" value="Genomic_DNA"/>
</dbReference>
<evidence type="ECO:0000313" key="1">
    <source>
        <dbReference type="EMBL" id="AYV80986.1"/>
    </source>
</evidence>
<gene>
    <name evidence="1" type="ORF">Harvfovirus12_22</name>
</gene>
<proteinExistence type="predicted"/>
<protein>
    <submittedName>
        <fullName evidence="1">Uncharacterized protein</fullName>
    </submittedName>
</protein>
<accession>A0A3G5A180</accession>